<dbReference type="SUPFAM" id="SSF141072">
    <property type="entry name" value="CalX-like"/>
    <property type="match status" value="1"/>
</dbReference>
<gene>
    <name evidence="2" type="ORF">IFO69_08970</name>
</gene>
<dbReference type="Pfam" id="PF18942">
    <property type="entry name" value="DUF5689"/>
    <property type="match status" value="1"/>
</dbReference>
<dbReference type="InterPro" id="IPR038081">
    <property type="entry name" value="CalX-like_sf"/>
</dbReference>
<evidence type="ECO:0000313" key="3">
    <source>
        <dbReference type="Proteomes" id="UP000647133"/>
    </source>
</evidence>
<keyword evidence="3" id="KW-1185">Reference proteome</keyword>
<evidence type="ECO:0000259" key="1">
    <source>
        <dbReference type="Pfam" id="PF18942"/>
    </source>
</evidence>
<dbReference type="Proteomes" id="UP000647133">
    <property type="component" value="Unassembled WGS sequence"/>
</dbReference>
<dbReference type="Gene3D" id="2.60.40.2030">
    <property type="match status" value="1"/>
</dbReference>
<dbReference type="InterPro" id="IPR043744">
    <property type="entry name" value="DUF5689"/>
</dbReference>
<accession>A0ABR9AK08</accession>
<proteinExistence type="predicted"/>
<reference evidence="2 3" key="1">
    <citation type="submission" date="2020-09" db="EMBL/GenBank/DDBJ databases">
        <title>Echinicola sp. CAU 1574 isolated from sand of Sido Beach.</title>
        <authorList>
            <person name="Kim W."/>
        </authorList>
    </citation>
    <scope>NUCLEOTIDE SEQUENCE [LARGE SCALE GENOMIC DNA]</scope>
    <source>
        <strain evidence="2 3">CAU 1574</strain>
    </source>
</reference>
<sequence>MKTKIFLLPIVALGLGCADTDDQPYEVITKNELNFSATSKTMMSYDDPAEVLVSFNSPLTEDASFNIKLTGEAIYAQHFTTYPEAVDGIINIKVQKGRSSSSFLVLPLEKPGDSGSKSVYFSLDELSEKLVAGKKNKFALKILQMDPSSENELAIVSFESNTLEMKENFAAGMEVVLPIVGEVIQSGKVTLQLNSSPGMVYGKDFYTYPAFIQNEMMLDIYPGSERLQFQVYPINDRVLEGGFTVYFELVSTTDGVILGEEKQLEVLIEEDDLIDPSMIHSIADLRAEFDGHEGEWHISEDYYVEGVVTSSENVTNEKTIYIQDQTGGIMLVFHLEKLLKQGDKVQLNLKDASGKIIDGQKAIHGVIDRLGIQLGEMVDVPAETISLEQLGSGHYQGKKVRIEDVRFKTANGVITWNGAKQIESIKAGTGGTVFTHERAEFALQILPSVKVTLVGIVGPWNRLQIQNYSLDVIK</sequence>
<feature type="domain" description="DUF5689" evidence="1">
    <location>
        <begin position="280"/>
        <end position="458"/>
    </location>
</feature>
<evidence type="ECO:0000313" key="2">
    <source>
        <dbReference type="EMBL" id="MBD8488874.1"/>
    </source>
</evidence>
<dbReference type="RefSeq" id="WP_192009723.1">
    <property type="nucleotide sequence ID" value="NZ_JACYTQ010000002.1"/>
</dbReference>
<protein>
    <recommendedName>
        <fullName evidence="1">DUF5689 domain-containing protein</fullName>
    </recommendedName>
</protein>
<dbReference type="EMBL" id="JACYTQ010000002">
    <property type="protein sequence ID" value="MBD8488874.1"/>
    <property type="molecule type" value="Genomic_DNA"/>
</dbReference>
<dbReference type="PROSITE" id="PS51257">
    <property type="entry name" value="PROKAR_LIPOPROTEIN"/>
    <property type="match status" value="1"/>
</dbReference>
<comment type="caution">
    <text evidence="2">The sequence shown here is derived from an EMBL/GenBank/DDBJ whole genome shotgun (WGS) entry which is preliminary data.</text>
</comment>
<organism evidence="2 3">
    <name type="scientific">Echinicola arenosa</name>
    <dbReference type="NCBI Taxonomy" id="2774144"/>
    <lineage>
        <taxon>Bacteria</taxon>
        <taxon>Pseudomonadati</taxon>
        <taxon>Bacteroidota</taxon>
        <taxon>Cytophagia</taxon>
        <taxon>Cytophagales</taxon>
        <taxon>Cyclobacteriaceae</taxon>
        <taxon>Echinicola</taxon>
    </lineage>
</organism>
<name>A0ABR9AK08_9BACT</name>